<dbReference type="InterPro" id="IPR036396">
    <property type="entry name" value="Cyt_P450_sf"/>
</dbReference>
<evidence type="ECO:0000256" key="5">
    <source>
        <dbReference type="ARBA" id="ARBA00023002"/>
    </source>
</evidence>
<accession>A0ABR4FN02</accession>
<comment type="caution">
    <text evidence="8">The sequence shown here is derived from an EMBL/GenBank/DDBJ whole genome shotgun (WGS) entry which is preliminary data.</text>
</comment>
<comment type="cofactor">
    <cofactor evidence="1">
        <name>heme</name>
        <dbReference type="ChEBI" id="CHEBI:30413"/>
    </cofactor>
</comment>
<proteinExistence type="inferred from homology"/>
<evidence type="ECO:0000256" key="1">
    <source>
        <dbReference type="ARBA" id="ARBA00001971"/>
    </source>
</evidence>
<evidence type="ECO:0000256" key="2">
    <source>
        <dbReference type="ARBA" id="ARBA00010617"/>
    </source>
</evidence>
<dbReference type="CDD" id="cd11040">
    <property type="entry name" value="CYP7_CYP8-like"/>
    <property type="match status" value="1"/>
</dbReference>
<organism evidence="8 9">
    <name type="scientific">Aspergillus keveii</name>
    <dbReference type="NCBI Taxonomy" id="714993"/>
    <lineage>
        <taxon>Eukaryota</taxon>
        <taxon>Fungi</taxon>
        <taxon>Dikarya</taxon>
        <taxon>Ascomycota</taxon>
        <taxon>Pezizomycotina</taxon>
        <taxon>Eurotiomycetes</taxon>
        <taxon>Eurotiomycetidae</taxon>
        <taxon>Eurotiales</taxon>
        <taxon>Aspergillaceae</taxon>
        <taxon>Aspergillus</taxon>
        <taxon>Aspergillus subgen. Nidulantes</taxon>
    </lineage>
</organism>
<feature type="chain" id="PRO_5047522948" evidence="7">
    <location>
        <begin position="22"/>
        <end position="502"/>
    </location>
</feature>
<evidence type="ECO:0000256" key="4">
    <source>
        <dbReference type="ARBA" id="ARBA00022723"/>
    </source>
</evidence>
<dbReference type="PANTHER" id="PTHR47582:SF1">
    <property type="entry name" value="P450, PUTATIVE (EUROFUNG)-RELATED"/>
    <property type="match status" value="1"/>
</dbReference>
<comment type="similarity">
    <text evidence="2">Belongs to the cytochrome P450 family.</text>
</comment>
<evidence type="ECO:0000256" key="7">
    <source>
        <dbReference type="SAM" id="SignalP"/>
    </source>
</evidence>
<dbReference type="EMBL" id="JBFTWV010000181">
    <property type="protein sequence ID" value="KAL2784408.1"/>
    <property type="molecule type" value="Genomic_DNA"/>
</dbReference>
<dbReference type="PRINTS" id="PR00465">
    <property type="entry name" value="EP450IV"/>
</dbReference>
<keyword evidence="5" id="KW-0560">Oxidoreductase</keyword>
<evidence type="ECO:0000256" key="3">
    <source>
        <dbReference type="ARBA" id="ARBA00022617"/>
    </source>
</evidence>
<gene>
    <name evidence="8" type="ORF">BJX66DRAFT_344078</name>
</gene>
<dbReference type="InterPro" id="IPR002403">
    <property type="entry name" value="Cyt_P450_E_grp-IV"/>
</dbReference>
<dbReference type="Gene3D" id="1.10.630.10">
    <property type="entry name" value="Cytochrome P450"/>
    <property type="match status" value="1"/>
</dbReference>
<protein>
    <submittedName>
        <fullName evidence="8">Cytochrome P450</fullName>
    </submittedName>
</protein>
<evidence type="ECO:0000256" key="6">
    <source>
        <dbReference type="ARBA" id="ARBA00023004"/>
    </source>
</evidence>
<evidence type="ECO:0000313" key="9">
    <source>
        <dbReference type="Proteomes" id="UP001610563"/>
    </source>
</evidence>
<keyword evidence="7" id="KW-0732">Signal</keyword>
<keyword evidence="3" id="KW-0349">Heme</keyword>
<keyword evidence="9" id="KW-1185">Reference proteome</keyword>
<reference evidence="8 9" key="1">
    <citation type="submission" date="2024-07" db="EMBL/GenBank/DDBJ databases">
        <title>Section-level genome sequencing and comparative genomics of Aspergillus sections Usti and Cavernicolus.</title>
        <authorList>
            <consortium name="Lawrence Berkeley National Laboratory"/>
            <person name="Nybo J.L."/>
            <person name="Vesth T.C."/>
            <person name="Theobald S."/>
            <person name="Frisvad J.C."/>
            <person name="Larsen T.O."/>
            <person name="Kjaerboelling I."/>
            <person name="Rothschild-Mancinelli K."/>
            <person name="Lyhne E.K."/>
            <person name="Kogle M.E."/>
            <person name="Barry K."/>
            <person name="Clum A."/>
            <person name="Na H."/>
            <person name="Ledsgaard L."/>
            <person name="Lin J."/>
            <person name="Lipzen A."/>
            <person name="Kuo A."/>
            <person name="Riley R."/>
            <person name="Mondo S."/>
            <person name="Labutti K."/>
            <person name="Haridas S."/>
            <person name="Pangalinan J."/>
            <person name="Salamov A.A."/>
            <person name="Simmons B.A."/>
            <person name="Magnuson J.K."/>
            <person name="Chen J."/>
            <person name="Drula E."/>
            <person name="Henrissat B."/>
            <person name="Wiebenga A."/>
            <person name="Lubbers R.J."/>
            <person name="Gomes A.C."/>
            <person name="Makela M.R."/>
            <person name="Stajich J."/>
            <person name="Grigoriev I.V."/>
            <person name="Mortensen U.H."/>
            <person name="De Vries R.P."/>
            <person name="Baker S.E."/>
            <person name="Andersen M.R."/>
        </authorList>
    </citation>
    <scope>NUCLEOTIDE SEQUENCE [LARGE SCALE GENOMIC DNA]</scope>
    <source>
        <strain evidence="8 9">CBS 209.92</strain>
    </source>
</reference>
<keyword evidence="6" id="KW-0408">Iron</keyword>
<feature type="signal peptide" evidence="7">
    <location>
        <begin position="1"/>
        <end position="21"/>
    </location>
</feature>
<dbReference type="InterPro" id="IPR001128">
    <property type="entry name" value="Cyt_P450"/>
</dbReference>
<sequence>MATFVVSILAFIMLSRTPSRGTKEPIDVPGHPIFGHMPGMIRHGTTYPVLLGQQKDHPPIYAMRMFGQRIYTVSSPELASILMRKQKHLDTETQFIITVFQNMLGADKAAMKLLLSSTKPAAKKARTPFREEMRSIEHKLLAAGEPMEAFYESMITEVSRKIDPSGLDNSENSVPLLELLEEVLISAAGTALYGKNNPFVASPSLGKDYWLYDSQMSLFLLNLMPKYTVPEAFKARERLVAAFSAYHVREGEKDMSDIVRRRTEVARRYGCSDDYLGRSEVELLNGLLSNMVPTVIWMLVHTILDPGLAERVSSEIENFVQKPDLDTLSLAPGEIRKGCPVLVATYQEVLRLYSSSARAYQVMEDFMLTDDCLLKKNSIVTIPAETIHRNPKNWGPDALEFKVDRWFNPDRTLNSSGWVPFGGGSSICPGRFFVFDMILSTVIVVLYTYDLRASETRQPPGRKTRVMSGIRIPTEDVLVVATKKQQGKARISVIEKKSKQVI</sequence>
<dbReference type="PANTHER" id="PTHR47582">
    <property type="entry name" value="P450, PUTATIVE (EUROFUNG)-RELATED"/>
    <property type="match status" value="1"/>
</dbReference>
<dbReference type="Pfam" id="PF00067">
    <property type="entry name" value="p450"/>
    <property type="match status" value="1"/>
</dbReference>
<dbReference type="SUPFAM" id="SSF48264">
    <property type="entry name" value="Cytochrome P450"/>
    <property type="match status" value="1"/>
</dbReference>
<name>A0ABR4FN02_9EURO</name>
<dbReference type="Proteomes" id="UP001610563">
    <property type="component" value="Unassembled WGS sequence"/>
</dbReference>
<dbReference type="InterPro" id="IPR053007">
    <property type="entry name" value="CYP450_monoxygenase_sec-met"/>
</dbReference>
<keyword evidence="4" id="KW-0479">Metal-binding</keyword>
<evidence type="ECO:0000313" key="8">
    <source>
        <dbReference type="EMBL" id="KAL2784408.1"/>
    </source>
</evidence>